<evidence type="ECO:0000313" key="20">
    <source>
        <dbReference type="EMBL" id="QWW21581.1"/>
    </source>
</evidence>
<evidence type="ECO:0000256" key="2">
    <source>
        <dbReference type="ARBA" id="ARBA00004875"/>
    </source>
</evidence>
<dbReference type="GO" id="GO:0005524">
    <property type="term" value="F:ATP binding"/>
    <property type="evidence" value="ECO:0007669"/>
    <property type="project" value="UniProtKB-KW"/>
</dbReference>
<dbReference type="Gene3D" id="1.20.272.40">
    <property type="match status" value="1"/>
</dbReference>
<evidence type="ECO:0000256" key="7">
    <source>
        <dbReference type="ARBA" id="ARBA00022741"/>
    </source>
</evidence>
<dbReference type="InterPro" id="IPR001650">
    <property type="entry name" value="Helicase_C-like"/>
</dbReference>
<keyword evidence="7" id="KW-0547">Nucleotide-binding</keyword>
<evidence type="ECO:0000256" key="12">
    <source>
        <dbReference type="ARBA" id="ARBA00022946"/>
    </source>
</evidence>
<keyword evidence="13" id="KW-0496">Mitochondrion</keyword>
<dbReference type="PROSITE" id="PS51194">
    <property type="entry name" value="HELICASE_CTER"/>
    <property type="match status" value="1"/>
</dbReference>
<comment type="similarity">
    <text evidence="3">Belongs to the gluconokinase GntK/GntV family.</text>
</comment>
<evidence type="ECO:0000256" key="9">
    <source>
        <dbReference type="ARBA" id="ARBA00022801"/>
    </source>
</evidence>
<sequence>MLVTATRTRLLPCSRYLLSLRGGPKVWQARYLATGATSTVQEPPLPKLYKGQDPLEQLRQITQYSLFSVREKLSKRELKFPFEELNHWSQQRIDRKVSLFEQDLYKAYEEFLDDPLKLQEIAKVSMADYFKPRFDKIGAIVYSIHLNMYPNELAKFNNYSKKSEIITDILLKMLWQHHTEASLVSEAADSSQLWDLSAPAEWFPKARRMKRKIVMHVGPTNSGKTYNSLQALAKAKSGYYAGPLRLLAREIYERFQEQGISCNLITGEEVIPSLDDFDNVTEISSGTIEMIPLNKSMDICIIDEIQMIADPLRGSAWTNAVLGVQAKELHLCGEPSAVNLIKELVKNTGDELHIKEYQRLGKLTVEQRAVRDLKHLRKGDCVIVFSKRKILELKCEIENKTDLKVGVIYGALPPEIRSKEASNFNSGKYDVLVASDAVGMGLNLRIKRIVFGSMMKFDGNEMVPLSVSATKQIAGRAGRYSATAGESEGFVTALDSRDMRTLKYQMKQTTEFLPKACIWPPREFWTYYLASFRNPISLADAIKKFDSQASKYRLKDYFYMEFGRQVELLEAIVASNLHTSLTIEDQITLMLAPVNFRGVGPEVIETCVKFFEAISKAEPKTVFDFEFLHLHVLQQRPSVAGSPEQILDYLSALENDHKLVLCYMWLSQRWPTVFVDKESAHEIKTMVEKRISEELLCLRKVSQSRSTVIIVGGPAGTGKTTVAEILAKHYNNCPFVEGDALHPEANIKKMSAGQPLTDDDRWGWLENLSETASKKALEAPQKICIASCSMLKKVYRDHIIKRGHQVDASIHFKFVFLHTPYEELLQRVGARQGHFMKSDMVKSQYDIMEIPEGDELVANGGNALDVNTSGKTPEQICDGVVADIGI</sequence>
<keyword evidence="9" id="KW-0378">Hydrolase</keyword>
<dbReference type="CDD" id="cd18805">
    <property type="entry name" value="SF2_C_suv3"/>
    <property type="match status" value="1"/>
</dbReference>
<dbReference type="EC" id="2.7.1.12" evidence="4"/>
<dbReference type="InterPro" id="IPR027417">
    <property type="entry name" value="P-loop_NTPase"/>
</dbReference>
<dbReference type="GO" id="GO:0016787">
    <property type="term" value="F:hydrolase activity"/>
    <property type="evidence" value="ECO:0007669"/>
    <property type="project" value="UniProtKB-KW"/>
</dbReference>
<evidence type="ECO:0000256" key="17">
    <source>
        <dbReference type="ARBA" id="ARBA00071444"/>
    </source>
</evidence>
<dbReference type="InterPro" id="IPR022192">
    <property type="entry name" value="SUV3_C"/>
</dbReference>
<gene>
    <name evidence="20" type="ORF">CA7LBN_000327</name>
</gene>
<evidence type="ECO:0000256" key="16">
    <source>
        <dbReference type="ARBA" id="ARBA00048090"/>
    </source>
</evidence>
<dbReference type="InterPro" id="IPR014001">
    <property type="entry name" value="Helicase_ATP-bd"/>
</dbReference>
<keyword evidence="8" id="KW-0418">Kinase</keyword>
<dbReference type="PROSITE" id="PS51192">
    <property type="entry name" value="HELICASE_ATP_BIND_1"/>
    <property type="match status" value="1"/>
</dbReference>
<accession>A0A8F2VXI9</accession>
<comment type="pathway">
    <text evidence="2">Carbohydrate acid metabolism; D-gluconate degradation.</text>
</comment>
<keyword evidence="11" id="KW-0067">ATP-binding</keyword>
<evidence type="ECO:0000256" key="4">
    <source>
        <dbReference type="ARBA" id="ARBA00012054"/>
    </source>
</evidence>
<comment type="catalytic activity">
    <reaction evidence="16">
        <text>D-gluconate + ATP = 6-phospho-D-gluconate + ADP + H(+)</text>
        <dbReference type="Rhea" id="RHEA:19433"/>
        <dbReference type="ChEBI" id="CHEBI:15378"/>
        <dbReference type="ChEBI" id="CHEBI:18391"/>
        <dbReference type="ChEBI" id="CHEBI:30616"/>
        <dbReference type="ChEBI" id="CHEBI:58759"/>
        <dbReference type="ChEBI" id="CHEBI:456216"/>
        <dbReference type="EC" id="2.7.1.12"/>
    </reaction>
</comment>
<evidence type="ECO:0000256" key="5">
    <source>
        <dbReference type="ARBA" id="ARBA00012552"/>
    </source>
</evidence>
<dbReference type="Gene3D" id="1.20.58.1080">
    <property type="match status" value="1"/>
</dbReference>
<keyword evidence="6" id="KW-0808">Transferase</keyword>
<dbReference type="PANTHER" id="PTHR12131">
    <property type="entry name" value="ATP-DEPENDENT RNA AND DNA HELICASE"/>
    <property type="match status" value="1"/>
</dbReference>
<feature type="domain" description="Helicase ATP-binding" evidence="18">
    <location>
        <begin position="205"/>
        <end position="326"/>
    </location>
</feature>
<dbReference type="Pfam" id="PF22527">
    <property type="entry name" value="DEXQc_Suv3"/>
    <property type="match status" value="1"/>
</dbReference>
<dbReference type="Pfam" id="PF12513">
    <property type="entry name" value="SUV3_C"/>
    <property type="match status" value="1"/>
</dbReference>
<dbReference type="SMART" id="SM00490">
    <property type="entry name" value="HELICc"/>
    <property type="match status" value="1"/>
</dbReference>
<dbReference type="GO" id="GO:0046316">
    <property type="term" value="F:gluconokinase activity"/>
    <property type="evidence" value="ECO:0007669"/>
    <property type="project" value="UniProtKB-EC"/>
</dbReference>
<protein>
    <recommendedName>
        <fullName evidence="17">ATP-dependent RNA helicase SUV3, mitochondrial</fullName>
        <ecNumber evidence="4">2.7.1.12</ecNumber>
        <ecNumber evidence="5">3.6.4.13</ecNumber>
    </recommendedName>
    <alternativeName>
        <fullName evidence="14">Gluconate kinase</fullName>
    </alternativeName>
</protein>
<dbReference type="InterPro" id="IPR055206">
    <property type="entry name" value="DEXQc_SUV3"/>
</dbReference>
<reference evidence="20" key="1">
    <citation type="submission" date="2021-06" db="EMBL/GenBank/DDBJ databases">
        <title>Candida auris outbreak in lebanese hospital.</title>
        <authorList>
            <person name="Finianos M."/>
        </authorList>
    </citation>
    <scope>NUCLEOTIDE SEQUENCE</scope>
    <source>
        <strain evidence="20">CA7LBN</strain>
    </source>
</reference>
<dbReference type="Pfam" id="PF00271">
    <property type="entry name" value="Helicase_C"/>
    <property type="match status" value="1"/>
</dbReference>
<dbReference type="GO" id="GO:0005975">
    <property type="term" value="P:carbohydrate metabolic process"/>
    <property type="evidence" value="ECO:0007669"/>
    <property type="project" value="InterPro"/>
</dbReference>
<evidence type="ECO:0000256" key="3">
    <source>
        <dbReference type="ARBA" id="ARBA00008420"/>
    </source>
</evidence>
<evidence type="ECO:0000256" key="10">
    <source>
        <dbReference type="ARBA" id="ARBA00022806"/>
    </source>
</evidence>
<evidence type="ECO:0000259" key="19">
    <source>
        <dbReference type="PROSITE" id="PS51194"/>
    </source>
</evidence>
<comment type="catalytic activity">
    <reaction evidence="15">
        <text>ATP + H2O = ADP + phosphate + H(+)</text>
        <dbReference type="Rhea" id="RHEA:13065"/>
        <dbReference type="ChEBI" id="CHEBI:15377"/>
        <dbReference type="ChEBI" id="CHEBI:15378"/>
        <dbReference type="ChEBI" id="CHEBI:30616"/>
        <dbReference type="ChEBI" id="CHEBI:43474"/>
        <dbReference type="ChEBI" id="CHEBI:456216"/>
        <dbReference type="EC" id="3.6.4.13"/>
    </reaction>
</comment>
<dbReference type="Pfam" id="PF13238">
    <property type="entry name" value="AAA_18"/>
    <property type="match status" value="1"/>
</dbReference>
<dbReference type="FunFam" id="3.40.50.300:FF:001549">
    <property type="entry name" value="SUV3p ATP-dependent RNA helicase"/>
    <property type="match status" value="1"/>
</dbReference>
<evidence type="ECO:0000256" key="6">
    <source>
        <dbReference type="ARBA" id="ARBA00022679"/>
    </source>
</evidence>
<evidence type="ECO:0000256" key="11">
    <source>
        <dbReference type="ARBA" id="ARBA00022840"/>
    </source>
</evidence>
<dbReference type="GO" id="GO:0003724">
    <property type="term" value="F:RNA helicase activity"/>
    <property type="evidence" value="ECO:0007669"/>
    <property type="project" value="UniProtKB-EC"/>
</dbReference>
<keyword evidence="12" id="KW-0809">Transit peptide</keyword>
<dbReference type="GO" id="GO:0000965">
    <property type="term" value="P:mitochondrial RNA 3'-end processing"/>
    <property type="evidence" value="ECO:0007669"/>
    <property type="project" value="TreeGrafter"/>
</dbReference>
<dbReference type="EC" id="3.6.4.13" evidence="5"/>
<dbReference type="FunFam" id="3.40.50.300:FF:000269">
    <property type="entry name" value="ATP-dependent RNA helicase SUPV3L1, mitochondrial"/>
    <property type="match status" value="1"/>
</dbReference>
<dbReference type="UniPathway" id="UPA00792"/>
<feature type="domain" description="Helicase C-terminal" evidence="19">
    <location>
        <begin position="356"/>
        <end position="530"/>
    </location>
</feature>
<name>A0A8F2VXI9_CANAR</name>
<comment type="subcellular location">
    <subcellularLocation>
        <location evidence="1">Mitochondrion</location>
    </subcellularLocation>
</comment>
<dbReference type="Proteomes" id="UP000825438">
    <property type="component" value="Chromosome I"/>
</dbReference>
<organism evidence="20">
    <name type="scientific">Candidozyma auris</name>
    <name type="common">Yeast</name>
    <name type="synonym">Candida auris</name>
    <dbReference type="NCBI Taxonomy" id="498019"/>
    <lineage>
        <taxon>Eukaryota</taxon>
        <taxon>Fungi</taxon>
        <taxon>Dikarya</taxon>
        <taxon>Ascomycota</taxon>
        <taxon>Saccharomycotina</taxon>
        <taxon>Pichiomycetes</taxon>
        <taxon>Metschnikowiaceae</taxon>
        <taxon>Candidozyma</taxon>
    </lineage>
</organism>
<evidence type="ECO:0000256" key="13">
    <source>
        <dbReference type="ARBA" id="ARBA00023128"/>
    </source>
</evidence>
<dbReference type="InterPro" id="IPR050699">
    <property type="entry name" value="RNA-DNA_Helicase"/>
</dbReference>
<dbReference type="EMBL" id="CP076749">
    <property type="protein sequence ID" value="QWW21581.1"/>
    <property type="molecule type" value="Genomic_DNA"/>
</dbReference>
<evidence type="ECO:0000256" key="8">
    <source>
        <dbReference type="ARBA" id="ARBA00022777"/>
    </source>
</evidence>
<dbReference type="Gene3D" id="3.40.50.300">
    <property type="entry name" value="P-loop containing nucleotide triphosphate hydrolases"/>
    <property type="match status" value="3"/>
</dbReference>
<dbReference type="PANTHER" id="PTHR12131:SF1">
    <property type="entry name" value="ATP-DEPENDENT RNA HELICASE SUPV3L1, MITOCHONDRIAL-RELATED"/>
    <property type="match status" value="1"/>
</dbReference>
<dbReference type="AlphaFoldDB" id="A0A8F2VXI9"/>
<evidence type="ECO:0000256" key="15">
    <source>
        <dbReference type="ARBA" id="ARBA00047984"/>
    </source>
</evidence>
<dbReference type="CDD" id="cd02021">
    <property type="entry name" value="GntK"/>
    <property type="match status" value="1"/>
</dbReference>
<dbReference type="CDD" id="cd17913">
    <property type="entry name" value="DEXQc_Suv3"/>
    <property type="match status" value="1"/>
</dbReference>
<proteinExistence type="inferred from homology"/>
<dbReference type="NCBIfam" id="TIGR01313">
    <property type="entry name" value="therm_gnt_kin"/>
    <property type="match status" value="1"/>
</dbReference>
<dbReference type="SUPFAM" id="SSF52540">
    <property type="entry name" value="P-loop containing nucleoside triphosphate hydrolases"/>
    <property type="match status" value="2"/>
</dbReference>
<dbReference type="InterPro" id="IPR044774">
    <property type="entry name" value="Suv3_DEXQc"/>
</dbReference>
<evidence type="ECO:0000256" key="14">
    <source>
        <dbReference type="ARBA" id="ARBA00029835"/>
    </source>
</evidence>
<dbReference type="GO" id="GO:0045025">
    <property type="term" value="C:mitochondrial degradosome"/>
    <property type="evidence" value="ECO:0007669"/>
    <property type="project" value="TreeGrafter"/>
</dbReference>
<evidence type="ECO:0000256" key="1">
    <source>
        <dbReference type="ARBA" id="ARBA00004173"/>
    </source>
</evidence>
<keyword evidence="10" id="KW-0347">Helicase</keyword>
<dbReference type="InterPro" id="IPR006001">
    <property type="entry name" value="Therm_gnt_kin"/>
</dbReference>
<evidence type="ECO:0000259" key="18">
    <source>
        <dbReference type="PROSITE" id="PS51192"/>
    </source>
</evidence>